<dbReference type="EMBL" id="VXIV02001635">
    <property type="protein sequence ID" value="KAF6031182.1"/>
    <property type="molecule type" value="Genomic_DNA"/>
</dbReference>
<dbReference type="InterPro" id="IPR041569">
    <property type="entry name" value="AAA_lid_3"/>
</dbReference>
<dbReference type="FunFam" id="1.10.8.60:FF:000015">
    <property type="entry name" value="vacuolar protein sorting-associated protein 4A"/>
    <property type="match status" value="1"/>
</dbReference>
<evidence type="ECO:0000313" key="8">
    <source>
        <dbReference type="EMBL" id="KAF6031182.1"/>
    </source>
</evidence>
<gene>
    <name evidence="8" type="ORF">EB796_010540</name>
</gene>
<dbReference type="GO" id="GO:0016887">
    <property type="term" value="F:ATP hydrolysis activity"/>
    <property type="evidence" value="ECO:0007669"/>
    <property type="project" value="InterPro"/>
</dbReference>
<evidence type="ECO:0000256" key="1">
    <source>
        <dbReference type="ARBA" id="ARBA00006914"/>
    </source>
</evidence>
<evidence type="ECO:0000256" key="3">
    <source>
        <dbReference type="ARBA" id="ARBA00022840"/>
    </source>
</evidence>
<sequence>MARENKPSIIFIDEVDSLCSARGDNDSEASKRIKTEFLVQMQGVGNDTDGILVLGATNIPWVLDSAIRRRFEKRIYIPLPEAPARADMFRLAIGETPHELSQRDFQELGKMTPGYSGADINILVRDALMQPVRRVQTATHFRQVSGPSRDDPSVMSHDLYEPCAPRAAGAMEMNWTQIDGEKLKEPYVSMVRKRHLIPAYMYNFADITRSLKSVKPTVNEEDLAKLQKFTDDFGQEG</sequence>
<comment type="caution">
    <text evidence="8">The sequence shown here is derived from an EMBL/GenBank/DDBJ whole genome shotgun (WGS) entry which is preliminary data.</text>
</comment>
<dbReference type="Proteomes" id="UP000593567">
    <property type="component" value="Unassembled WGS sequence"/>
</dbReference>
<dbReference type="Pfam" id="PF00004">
    <property type="entry name" value="AAA"/>
    <property type="match status" value="1"/>
</dbReference>
<feature type="domain" description="ATPase AAA-type core" evidence="5">
    <location>
        <begin position="2"/>
        <end position="79"/>
    </location>
</feature>
<dbReference type="PANTHER" id="PTHR23074:SF83">
    <property type="entry name" value="VACUOLAR PROTEIN SORTING-ASSOCIATED PROTEIN 4A"/>
    <property type="match status" value="1"/>
</dbReference>
<organism evidence="8 9">
    <name type="scientific">Bugula neritina</name>
    <name type="common">Brown bryozoan</name>
    <name type="synonym">Sertularia neritina</name>
    <dbReference type="NCBI Taxonomy" id="10212"/>
    <lineage>
        <taxon>Eukaryota</taxon>
        <taxon>Metazoa</taxon>
        <taxon>Spiralia</taxon>
        <taxon>Lophotrochozoa</taxon>
        <taxon>Bryozoa</taxon>
        <taxon>Gymnolaemata</taxon>
        <taxon>Cheilostomatida</taxon>
        <taxon>Flustrina</taxon>
        <taxon>Buguloidea</taxon>
        <taxon>Bugulidae</taxon>
        <taxon>Bugula</taxon>
    </lineage>
</organism>
<dbReference type="GO" id="GO:0005524">
    <property type="term" value="F:ATP binding"/>
    <property type="evidence" value="ECO:0007669"/>
    <property type="project" value="UniProtKB-KW"/>
</dbReference>
<protein>
    <submittedName>
        <fullName evidence="8">Vps4</fullName>
    </submittedName>
</protein>
<evidence type="ECO:0000259" key="6">
    <source>
        <dbReference type="Pfam" id="PF09336"/>
    </source>
</evidence>
<name>A0A7J7JXV4_BUGNE</name>
<dbReference type="InterPro" id="IPR015415">
    <property type="entry name" value="Spast_Vps4_C"/>
</dbReference>
<comment type="similarity">
    <text evidence="1 4">Belongs to the AAA ATPase family.</text>
</comment>
<dbReference type="PANTHER" id="PTHR23074">
    <property type="entry name" value="AAA DOMAIN-CONTAINING"/>
    <property type="match status" value="1"/>
</dbReference>
<keyword evidence="2 4" id="KW-0547">Nucleotide-binding</keyword>
<dbReference type="SUPFAM" id="SSF52540">
    <property type="entry name" value="P-loop containing nucleoside triphosphate hydrolases"/>
    <property type="match status" value="1"/>
</dbReference>
<keyword evidence="3 4" id="KW-0067">ATP-binding</keyword>
<dbReference type="GO" id="GO:0007033">
    <property type="term" value="P:vacuole organization"/>
    <property type="evidence" value="ECO:0007669"/>
    <property type="project" value="TreeGrafter"/>
</dbReference>
<dbReference type="AlphaFoldDB" id="A0A7J7JXV4"/>
<dbReference type="InterPro" id="IPR050304">
    <property type="entry name" value="MT-severing_AAA_ATPase"/>
</dbReference>
<evidence type="ECO:0000256" key="2">
    <source>
        <dbReference type="ARBA" id="ARBA00022741"/>
    </source>
</evidence>
<dbReference type="PROSITE" id="PS00674">
    <property type="entry name" value="AAA"/>
    <property type="match status" value="1"/>
</dbReference>
<dbReference type="InterPro" id="IPR003960">
    <property type="entry name" value="ATPase_AAA_CS"/>
</dbReference>
<dbReference type="Pfam" id="PF09336">
    <property type="entry name" value="Vps4_C"/>
    <property type="match status" value="2"/>
</dbReference>
<dbReference type="InterPro" id="IPR027417">
    <property type="entry name" value="P-loop_NTPase"/>
</dbReference>
<evidence type="ECO:0000313" key="9">
    <source>
        <dbReference type="Proteomes" id="UP000593567"/>
    </source>
</evidence>
<proteinExistence type="inferred from homology"/>
<evidence type="ECO:0000259" key="7">
    <source>
        <dbReference type="Pfam" id="PF17862"/>
    </source>
</evidence>
<dbReference type="GO" id="GO:0016197">
    <property type="term" value="P:endosomal transport"/>
    <property type="evidence" value="ECO:0007669"/>
    <property type="project" value="TreeGrafter"/>
</dbReference>
<feature type="domain" description="Spastin/Vps4 C-terminal" evidence="6">
    <location>
        <begin position="160"/>
        <end position="190"/>
    </location>
</feature>
<dbReference type="Gene3D" id="3.40.50.300">
    <property type="entry name" value="P-loop containing nucleotide triphosphate hydrolases"/>
    <property type="match status" value="1"/>
</dbReference>
<feature type="domain" description="Spastin/Vps4 C-terminal" evidence="6">
    <location>
        <begin position="203"/>
        <end position="234"/>
    </location>
</feature>
<feature type="domain" description="AAA ATPase AAA+ lid" evidence="7">
    <location>
        <begin position="104"/>
        <end position="140"/>
    </location>
</feature>
<reference evidence="8" key="1">
    <citation type="submission" date="2020-06" db="EMBL/GenBank/DDBJ databases">
        <title>Draft genome of Bugula neritina, a colonial animal packing powerful symbionts and potential medicines.</title>
        <authorList>
            <person name="Rayko M."/>
        </authorList>
    </citation>
    <scope>NUCLEOTIDE SEQUENCE [LARGE SCALE GENOMIC DNA]</scope>
    <source>
        <strain evidence="8">Kwan_BN1</strain>
    </source>
</reference>
<dbReference type="Pfam" id="PF17862">
    <property type="entry name" value="AAA_lid_3"/>
    <property type="match status" value="1"/>
</dbReference>
<accession>A0A7J7JXV4</accession>
<keyword evidence="9" id="KW-1185">Reference proteome</keyword>
<dbReference type="OrthoDB" id="29072at2759"/>
<evidence type="ECO:0000259" key="5">
    <source>
        <dbReference type="Pfam" id="PF00004"/>
    </source>
</evidence>
<dbReference type="InterPro" id="IPR003959">
    <property type="entry name" value="ATPase_AAA_core"/>
</dbReference>
<dbReference type="Gene3D" id="1.10.8.60">
    <property type="match status" value="1"/>
</dbReference>
<evidence type="ECO:0000256" key="4">
    <source>
        <dbReference type="RuleBase" id="RU003651"/>
    </source>
</evidence>